<comment type="caution">
    <text evidence="2">The sequence shown here is derived from an EMBL/GenBank/DDBJ whole genome shotgun (WGS) entry which is preliminary data.</text>
</comment>
<dbReference type="CDD" id="cd07302">
    <property type="entry name" value="CHD"/>
    <property type="match status" value="1"/>
</dbReference>
<dbReference type="PROSITE" id="PS50125">
    <property type="entry name" value="GUANYLATE_CYCLASE_2"/>
    <property type="match status" value="1"/>
</dbReference>
<dbReference type="Proteomes" id="UP001431902">
    <property type="component" value="Unassembled WGS sequence"/>
</dbReference>
<dbReference type="Gene3D" id="3.30.70.1230">
    <property type="entry name" value="Nucleotide cyclase"/>
    <property type="match status" value="1"/>
</dbReference>
<reference evidence="2" key="1">
    <citation type="submission" date="2023-05" db="EMBL/GenBank/DDBJ databases">
        <title>Limnohabitans sp. strain HM2-2 Genome sequencing and assembly.</title>
        <authorList>
            <person name="Jung Y."/>
        </authorList>
    </citation>
    <scope>NUCLEOTIDE SEQUENCE</scope>
    <source>
        <strain evidence="2">HM2-2</strain>
    </source>
</reference>
<keyword evidence="3" id="KW-1185">Reference proteome</keyword>
<dbReference type="InterPro" id="IPR001054">
    <property type="entry name" value="A/G_cyclase"/>
</dbReference>
<protein>
    <submittedName>
        <fullName evidence="2">Adenylate/guanylate cyclase domain-containing protein</fullName>
    </submittedName>
</protein>
<dbReference type="RefSeq" id="WP_283224941.1">
    <property type="nucleotide sequence ID" value="NZ_JASGBH010000009.1"/>
</dbReference>
<gene>
    <name evidence="2" type="ORF">QLQ16_12125</name>
</gene>
<sequence>MTLKEELASKVQEFSQDRWGDIPDGYTVPTPDDLTFGNTGRRLSACILYADICGSTAMVNNLSDTRAAEYYKAYLHCAAKLIKKNNGEITAYDGDRVMAVFLGDAKEDSAVNAAMELSYAVREIINPEFSRVYTTSHRELRHTVGIDTSTVLVSKTGVRIDSDLVWVGPAANYAAKLNSFDGLDTNYPIRVTGEVYLKLSSSCLLGGGGEEMWEGPYTNFDPRRHYRSRYYKSVR</sequence>
<dbReference type="Pfam" id="PF00211">
    <property type="entry name" value="Guanylate_cyc"/>
    <property type="match status" value="1"/>
</dbReference>
<dbReference type="EMBL" id="JASGBH010000009">
    <property type="protein sequence ID" value="MDI9234579.1"/>
    <property type="molecule type" value="Genomic_DNA"/>
</dbReference>
<evidence type="ECO:0000313" key="3">
    <source>
        <dbReference type="Proteomes" id="UP001431902"/>
    </source>
</evidence>
<dbReference type="SUPFAM" id="SSF55073">
    <property type="entry name" value="Nucleotide cyclase"/>
    <property type="match status" value="1"/>
</dbReference>
<evidence type="ECO:0000259" key="1">
    <source>
        <dbReference type="PROSITE" id="PS50125"/>
    </source>
</evidence>
<name>A0ABT6X8X1_9BURK</name>
<feature type="domain" description="Guanylate cyclase" evidence="1">
    <location>
        <begin position="46"/>
        <end position="178"/>
    </location>
</feature>
<proteinExistence type="predicted"/>
<accession>A0ABT6X8X1</accession>
<evidence type="ECO:0000313" key="2">
    <source>
        <dbReference type="EMBL" id="MDI9234579.1"/>
    </source>
</evidence>
<organism evidence="2 3">
    <name type="scientific">Limnohabitans lacus</name>
    <dbReference type="NCBI Taxonomy" id="3045173"/>
    <lineage>
        <taxon>Bacteria</taxon>
        <taxon>Pseudomonadati</taxon>
        <taxon>Pseudomonadota</taxon>
        <taxon>Betaproteobacteria</taxon>
        <taxon>Burkholderiales</taxon>
        <taxon>Comamonadaceae</taxon>
        <taxon>Limnohabitans</taxon>
    </lineage>
</organism>
<dbReference type="InterPro" id="IPR029787">
    <property type="entry name" value="Nucleotide_cyclase"/>
</dbReference>